<dbReference type="Pfam" id="PF18962">
    <property type="entry name" value="Por_Secre_tail"/>
    <property type="match status" value="1"/>
</dbReference>
<feature type="domain" description="Cleaved adhesin" evidence="3">
    <location>
        <begin position="23"/>
        <end position="187"/>
    </location>
</feature>
<name>A0A9X4N1F7_9FLAO</name>
<sequence length="273" mass="30460">MKNIFTVLFALVSLYALAQEEIIFSEDFEGDALPGWTVGDLDGDGFNWELVFSSDQAEEQGWGPDMSLMLGSFGYSLEPGNEQPLYPDNVIITPEIDLPDSGNISLNFLLGTNVDFMNNHNFALYVFESSEGFNVDMIPFFEMNFEGISTAQEIDLDLSSFQGSSIKIAMRHYNSDEQFVLLLDDFNISLNSNLGVKDVNAPLSVKIYPNPVKEILNIKSNESVNKVEIYNTAGKLLLTSNSTQIKVSHLPAGAYFAKVHMDFKTVTEQFIKK</sequence>
<dbReference type="EMBL" id="JANCMU010000008">
    <property type="protein sequence ID" value="MDG4946946.1"/>
    <property type="molecule type" value="Genomic_DNA"/>
</dbReference>
<feature type="chain" id="PRO_5040758648" evidence="2">
    <location>
        <begin position="19"/>
        <end position="273"/>
    </location>
</feature>
<feature type="signal peptide" evidence="2">
    <location>
        <begin position="1"/>
        <end position="18"/>
    </location>
</feature>
<proteinExistence type="predicted"/>
<dbReference type="Pfam" id="PF07675">
    <property type="entry name" value="Cleaved_Adhesin"/>
    <property type="match status" value="1"/>
</dbReference>
<accession>A0A9X4N1F7</accession>
<dbReference type="RefSeq" id="WP_304421233.1">
    <property type="nucleotide sequence ID" value="NZ_JANCMU010000008.1"/>
</dbReference>
<dbReference type="InterPro" id="IPR026444">
    <property type="entry name" value="Secre_tail"/>
</dbReference>
<feature type="domain" description="Secretion system C-terminal sorting" evidence="4">
    <location>
        <begin position="207"/>
        <end position="271"/>
    </location>
</feature>
<keyword evidence="1 2" id="KW-0732">Signal</keyword>
<dbReference type="Proteomes" id="UP001152599">
    <property type="component" value="Unassembled WGS sequence"/>
</dbReference>
<gene>
    <name evidence="5" type="ORF">NMK71_11035</name>
</gene>
<dbReference type="AlphaFoldDB" id="A0A9X4N1F7"/>
<evidence type="ECO:0000313" key="5">
    <source>
        <dbReference type="EMBL" id="MDG4946946.1"/>
    </source>
</evidence>
<evidence type="ECO:0000259" key="4">
    <source>
        <dbReference type="Pfam" id="PF18962"/>
    </source>
</evidence>
<dbReference type="NCBIfam" id="NF038128">
    <property type="entry name" value="choice_anch_J"/>
    <property type="match status" value="1"/>
</dbReference>
<dbReference type="InterPro" id="IPR011628">
    <property type="entry name" value="Cleaved_adhesin"/>
</dbReference>
<protein>
    <submittedName>
        <fullName evidence="5">T9SS type A sorting domain-containing protein</fullName>
    </submittedName>
</protein>
<dbReference type="Gene3D" id="2.60.120.200">
    <property type="match status" value="1"/>
</dbReference>
<organism evidence="5 6">
    <name type="scientific">Profundicola chukchiensis</name>
    <dbReference type="NCBI Taxonomy" id="2961959"/>
    <lineage>
        <taxon>Bacteria</taxon>
        <taxon>Pseudomonadati</taxon>
        <taxon>Bacteroidota</taxon>
        <taxon>Flavobacteriia</taxon>
        <taxon>Flavobacteriales</taxon>
        <taxon>Weeksellaceae</taxon>
        <taxon>Profundicola</taxon>
    </lineage>
</organism>
<evidence type="ECO:0000313" key="6">
    <source>
        <dbReference type="Proteomes" id="UP001152599"/>
    </source>
</evidence>
<dbReference type="NCBIfam" id="TIGR04183">
    <property type="entry name" value="Por_Secre_tail"/>
    <property type="match status" value="1"/>
</dbReference>
<comment type="caution">
    <text evidence="5">The sequence shown here is derived from an EMBL/GenBank/DDBJ whole genome shotgun (WGS) entry which is preliminary data.</text>
</comment>
<keyword evidence="6" id="KW-1185">Reference proteome</keyword>
<evidence type="ECO:0000259" key="3">
    <source>
        <dbReference type="Pfam" id="PF07675"/>
    </source>
</evidence>
<evidence type="ECO:0000256" key="2">
    <source>
        <dbReference type="SAM" id="SignalP"/>
    </source>
</evidence>
<evidence type="ECO:0000256" key="1">
    <source>
        <dbReference type="ARBA" id="ARBA00022729"/>
    </source>
</evidence>
<reference evidence="5" key="1">
    <citation type="submission" date="2022-07" db="EMBL/GenBank/DDBJ databases">
        <title>Description and genome-wide analysis of Profundicola chukchiensis gen. nov., sp. nov., marine bacteria isolated from bottom sediments of the Chukchi Sea.</title>
        <authorList>
            <person name="Romanenko L."/>
            <person name="Otstavnykh N."/>
            <person name="Kurilenko V."/>
            <person name="Eremeev V."/>
            <person name="Velansky P."/>
            <person name="Mikhailov V."/>
            <person name="Isaeva M."/>
        </authorList>
    </citation>
    <scope>NUCLEOTIDE SEQUENCE</scope>
    <source>
        <strain evidence="5">KMM 9713</strain>
    </source>
</reference>